<gene>
    <name evidence="1" type="ORF">VTJ83DRAFT_6143</name>
</gene>
<evidence type="ECO:0000313" key="1">
    <source>
        <dbReference type="EMBL" id="KAL2266791.1"/>
    </source>
</evidence>
<proteinExistence type="predicted"/>
<sequence>MPEPPIKAIPGARPIRPGDLDGLWAQERRHEIVERVKYLVNDDLEEPPHILAARRALYARGKTWRDASDDEILHILDTLPRTLFESKVWKRHPPPPASSEYYDLVTRIHRSELHFYGYDSRSPGGRLLYMLRDARLDPCPASFYQRLKQAGISIDRVAHFTRRTVTRADTPLMSLPYKLEDKRRLFVGDMARFLARMQGKSGGEIPHATFVVPPGIGRAGQEGKAGDDDDAWIEEGILKMDSRTLLLDTTMNSSLLQAVREAGLRPAVIIKQFTFWPDRTDEDTTALEKMAVAEYNTTHWLTQYYGVYERHPGSGFVSCNPTIYIRKGRSLVHALKKSASNLSNLMRRASPGPS</sequence>
<comment type="caution">
    <text evidence="1">The sequence shown here is derived from an EMBL/GenBank/DDBJ whole genome shotgun (WGS) entry which is preliminary data.</text>
</comment>
<evidence type="ECO:0000313" key="2">
    <source>
        <dbReference type="Proteomes" id="UP001600064"/>
    </source>
</evidence>
<organism evidence="1 2">
    <name type="scientific">Remersonia thermophila</name>
    <dbReference type="NCBI Taxonomy" id="72144"/>
    <lineage>
        <taxon>Eukaryota</taxon>
        <taxon>Fungi</taxon>
        <taxon>Dikarya</taxon>
        <taxon>Ascomycota</taxon>
        <taxon>Pezizomycotina</taxon>
        <taxon>Sordariomycetes</taxon>
        <taxon>Sordariomycetidae</taxon>
        <taxon>Sordariales</taxon>
        <taxon>Sordariales incertae sedis</taxon>
        <taxon>Remersonia</taxon>
    </lineage>
</organism>
<accession>A0ABR4D8Y6</accession>
<reference evidence="1 2" key="1">
    <citation type="journal article" date="2024" name="Commun. Biol.">
        <title>Comparative genomic analysis of thermophilic fungi reveals convergent evolutionary adaptations and gene losses.</title>
        <authorList>
            <person name="Steindorff A.S."/>
            <person name="Aguilar-Pontes M.V."/>
            <person name="Robinson A.J."/>
            <person name="Andreopoulos B."/>
            <person name="LaButti K."/>
            <person name="Kuo A."/>
            <person name="Mondo S."/>
            <person name="Riley R."/>
            <person name="Otillar R."/>
            <person name="Haridas S."/>
            <person name="Lipzen A."/>
            <person name="Grimwood J."/>
            <person name="Schmutz J."/>
            <person name="Clum A."/>
            <person name="Reid I.D."/>
            <person name="Moisan M.C."/>
            <person name="Butler G."/>
            <person name="Nguyen T.T.M."/>
            <person name="Dewar K."/>
            <person name="Conant G."/>
            <person name="Drula E."/>
            <person name="Henrissat B."/>
            <person name="Hansel C."/>
            <person name="Singer S."/>
            <person name="Hutchinson M.I."/>
            <person name="de Vries R.P."/>
            <person name="Natvig D.O."/>
            <person name="Powell A.J."/>
            <person name="Tsang A."/>
            <person name="Grigoriev I.V."/>
        </authorList>
    </citation>
    <scope>NUCLEOTIDE SEQUENCE [LARGE SCALE GENOMIC DNA]</scope>
    <source>
        <strain evidence="1 2">ATCC 22073</strain>
    </source>
</reference>
<keyword evidence="2" id="KW-1185">Reference proteome</keyword>
<protein>
    <submittedName>
        <fullName evidence="1">Uncharacterized protein</fullName>
    </submittedName>
</protein>
<dbReference type="EMBL" id="JAZGUE010000005">
    <property type="protein sequence ID" value="KAL2266791.1"/>
    <property type="molecule type" value="Genomic_DNA"/>
</dbReference>
<dbReference type="Proteomes" id="UP001600064">
    <property type="component" value="Unassembled WGS sequence"/>
</dbReference>
<dbReference type="GeneID" id="98127466"/>
<dbReference type="RefSeq" id="XP_070865518.1">
    <property type="nucleotide sequence ID" value="XM_071012822.1"/>
</dbReference>
<name>A0ABR4D8Y6_9PEZI</name>